<dbReference type="AlphaFoldDB" id="A0A845GA15"/>
<sequence length="78" mass="8813">MKKLLEYAFEEGWLEGFDKNLIELIPALRNSSAHGEYTLNPIGTLDLVKMCGSLIQHLFSLDDRASFGQEVRSPQQSD</sequence>
<accession>A0A845GA15</accession>
<gene>
    <name evidence="1" type="ORF">GTP91_21020</name>
</gene>
<reference evidence="1 2" key="1">
    <citation type="submission" date="2020-01" db="EMBL/GenBank/DDBJ databases">
        <title>Novel species isolated from a subtropical stream in China.</title>
        <authorList>
            <person name="Lu H."/>
        </authorList>
    </citation>
    <scope>NUCLEOTIDE SEQUENCE [LARGE SCALE GENOMIC DNA]</scope>
    <source>
        <strain evidence="1 2">FT82W</strain>
    </source>
</reference>
<dbReference type="Proteomes" id="UP000470302">
    <property type="component" value="Unassembled WGS sequence"/>
</dbReference>
<evidence type="ECO:0000313" key="1">
    <source>
        <dbReference type="EMBL" id="MYM89649.1"/>
    </source>
</evidence>
<name>A0A845GA15_9BURK</name>
<dbReference type="RefSeq" id="WP_161098554.1">
    <property type="nucleotide sequence ID" value="NZ_WWCW01000082.1"/>
</dbReference>
<organism evidence="1 2">
    <name type="scientific">Duganella vulcania</name>
    <dbReference type="NCBI Taxonomy" id="2692166"/>
    <lineage>
        <taxon>Bacteria</taxon>
        <taxon>Pseudomonadati</taxon>
        <taxon>Pseudomonadota</taxon>
        <taxon>Betaproteobacteria</taxon>
        <taxon>Burkholderiales</taxon>
        <taxon>Oxalobacteraceae</taxon>
        <taxon>Telluria group</taxon>
        <taxon>Duganella</taxon>
    </lineage>
</organism>
<evidence type="ECO:0000313" key="2">
    <source>
        <dbReference type="Proteomes" id="UP000470302"/>
    </source>
</evidence>
<comment type="caution">
    <text evidence="1">The sequence shown here is derived from an EMBL/GenBank/DDBJ whole genome shotgun (WGS) entry which is preliminary data.</text>
</comment>
<protein>
    <submittedName>
        <fullName evidence="1">Uncharacterized protein</fullName>
    </submittedName>
</protein>
<proteinExistence type="predicted"/>
<dbReference type="EMBL" id="WWCW01000082">
    <property type="protein sequence ID" value="MYM89649.1"/>
    <property type="molecule type" value="Genomic_DNA"/>
</dbReference>